<dbReference type="Proteomes" id="UP000241769">
    <property type="component" value="Unassembled WGS sequence"/>
</dbReference>
<reference evidence="1 2" key="1">
    <citation type="journal article" date="2018" name="Genome Biol. Evol.">
        <title>Multiple Roots of Fruiting Body Formation in Amoebozoa.</title>
        <authorList>
            <person name="Hillmann F."/>
            <person name="Forbes G."/>
            <person name="Novohradska S."/>
            <person name="Ferling I."/>
            <person name="Riege K."/>
            <person name="Groth M."/>
            <person name="Westermann M."/>
            <person name="Marz M."/>
            <person name="Spaller T."/>
            <person name="Winckler T."/>
            <person name="Schaap P."/>
            <person name="Glockner G."/>
        </authorList>
    </citation>
    <scope>NUCLEOTIDE SEQUENCE [LARGE SCALE GENOMIC DNA]</scope>
    <source>
        <strain evidence="1 2">Jena</strain>
    </source>
</reference>
<comment type="caution">
    <text evidence="1">The sequence shown here is derived from an EMBL/GenBank/DDBJ whole genome shotgun (WGS) entry which is preliminary data.</text>
</comment>
<keyword evidence="2" id="KW-1185">Reference proteome</keyword>
<evidence type="ECO:0000313" key="1">
    <source>
        <dbReference type="EMBL" id="PRP77740.1"/>
    </source>
</evidence>
<evidence type="ECO:0000313" key="2">
    <source>
        <dbReference type="Proteomes" id="UP000241769"/>
    </source>
</evidence>
<name>A0A2P6N1F3_9EUKA</name>
<dbReference type="InParanoid" id="A0A2P6N1F3"/>
<accession>A0A2P6N1F3</accession>
<dbReference type="AlphaFoldDB" id="A0A2P6N1F3"/>
<organism evidence="1 2">
    <name type="scientific">Planoprotostelium fungivorum</name>
    <dbReference type="NCBI Taxonomy" id="1890364"/>
    <lineage>
        <taxon>Eukaryota</taxon>
        <taxon>Amoebozoa</taxon>
        <taxon>Evosea</taxon>
        <taxon>Variosea</taxon>
        <taxon>Cavosteliida</taxon>
        <taxon>Cavosteliaceae</taxon>
        <taxon>Planoprotostelium</taxon>
    </lineage>
</organism>
<gene>
    <name evidence="1" type="ORF">PROFUN_14166</name>
</gene>
<dbReference type="EMBL" id="MDYQ01000256">
    <property type="protein sequence ID" value="PRP77740.1"/>
    <property type="molecule type" value="Genomic_DNA"/>
</dbReference>
<protein>
    <submittedName>
        <fullName evidence="1">Uncharacterized protein</fullName>
    </submittedName>
</protein>
<sequence length="60" mass="7027">MSVEWRPSLWAKVLKECHKTRFLTFRVATLLLSVREPTKSVLKVGICRSDKQLMRPRSRG</sequence>
<proteinExistence type="predicted"/>